<sequence length="51" mass="5908">MPFREELRTIWCARDIDDNNVNFRTVRCVIEGQGPYPNHTEPAPIPQPIAE</sequence>
<dbReference type="OrthoDB" id="5850045at2759"/>
<name>W2SHD9_NECAM</name>
<evidence type="ECO:0000313" key="2">
    <source>
        <dbReference type="Proteomes" id="UP000053676"/>
    </source>
</evidence>
<dbReference type="KEGG" id="nai:NECAME_01078"/>
<evidence type="ECO:0000313" key="1">
    <source>
        <dbReference type="EMBL" id="ETN68968.1"/>
    </source>
</evidence>
<accession>W2SHD9</accession>
<organism evidence="1 2">
    <name type="scientific">Necator americanus</name>
    <name type="common">Human hookworm</name>
    <dbReference type="NCBI Taxonomy" id="51031"/>
    <lineage>
        <taxon>Eukaryota</taxon>
        <taxon>Metazoa</taxon>
        <taxon>Ecdysozoa</taxon>
        <taxon>Nematoda</taxon>
        <taxon>Chromadorea</taxon>
        <taxon>Rhabditida</taxon>
        <taxon>Rhabditina</taxon>
        <taxon>Rhabditomorpha</taxon>
        <taxon>Strongyloidea</taxon>
        <taxon>Ancylostomatidae</taxon>
        <taxon>Bunostominae</taxon>
        <taxon>Necator</taxon>
    </lineage>
</organism>
<dbReference type="AlphaFoldDB" id="W2SHD9"/>
<protein>
    <submittedName>
        <fullName evidence="1">Uncharacterized protein</fullName>
    </submittedName>
</protein>
<reference evidence="2" key="1">
    <citation type="journal article" date="2014" name="Nat. Genet.">
        <title>Genome of the human hookworm Necator americanus.</title>
        <authorList>
            <person name="Tang Y.T."/>
            <person name="Gao X."/>
            <person name="Rosa B.A."/>
            <person name="Abubucker S."/>
            <person name="Hallsworth-Pepin K."/>
            <person name="Martin J."/>
            <person name="Tyagi R."/>
            <person name="Heizer E."/>
            <person name="Zhang X."/>
            <person name="Bhonagiri-Palsikar V."/>
            <person name="Minx P."/>
            <person name="Warren W.C."/>
            <person name="Wang Q."/>
            <person name="Zhan B."/>
            <person name="Hotez P.J."/>
            <person name="Sternberg P.W."/>
            <person name="Dougall A."/>
            <person name="Gaze S.T."/>
            <person name="Mulvenna J."/>
            <person name="Sotillo J."/>
            <person name="Ranganathan S."/>
            <person name="Rabelo E.M."/>
            <person name="Wilson R.K."/>
            <person name="Felgner P.L."/>
            <person name="Bethony J."/>
            <person name="Hawdon J.M."/>
            <person name="Gasser R.B."/>
            <person name="Loukas A."/>
            <person name="Mitreva M."/>
        </authorList>
    </citation>
    <scope>NUCLEOTIDE SEQUENCE [LARGE SCALE GENOMIC DNA]</scope>
</reference>
<dbReference type="EMBL" id="KI669176">
    <property type="protein sequence ID" value="ETN68968.1"/>
    <property type="molecule type" value="Genomic_DNA"/>
</dbReference>
<keyword evidence="2" id="KW-1185">Reference proteome</keyword>
<proteinExistence type="predicted"/>
<gene>
    <name evidence="1" type="ORF">NECAME_01078</name>
</gene>
<dbReference type="Proteomes" id="UP000053676">
    <property type="component" value="Unassembled WGS sequence"/>
</dbReference>